<keyword evidence="3" id="KW-1185">Reference proteome</keyword>
<protein>
    <submittedName>
        <fullName evidence="2">Uncharacterized protein</fullName>
    </submittedName>
</protein>
<name>A0AAU9I7S5_9CILI</name>
<dbReference type="Proteomes" id="UP001162131">
    <property type="component" value="Unassembled WGS sequence"/>
</dbReference>
<gene>
    <name evidence="2" type="ORF">BSTOLATCC_MIC1189</name>
</gene>
<comment type="caution">
    <text evidence="2">The sequence shown here is derived from an EMBL/GenBank/DDBJ whole genome shotgun (WGS) entry which is preliminary data.</text>
</comment>
<dbReference type="AlphaFoldDB" id="A0AAU9I7S5"/>
<proteinExistence type="predicted"/>
<sequence>MLVLEAKKYLNHYDRDLSIQKFKEYQVEEDYTSFGIERYQRKLPTEENNLIPNKKEDINHVKPQVKRKNLAVKKWVSLKSALTDNAASSIAFRTRSASKVADVELQTKRRRKEAKVVPPQKKPKIENTKNKPAKTETKKALKLSKMKSADIGSEVEKIIHLQNTDGFWDLSTNLSEMVNSMLGHDLDISTLSKKSITALIVALFKEKCEDYKYLWDLVVEKAKRWLRRNKQKLIKLSIFELVLTLKE</sequence>
<evidence type="ECO:0000313" key="3">
    <source>
        <dbReference type="Proteomes" id="UP001162131"/>
    </source>
</evidence>
<accession>A0AAU9I7S5</accession>
<evidence type="ECO:0000256" key="1">
    <source>
        <dbReference type="SAM" id="MobiDB-lite"/>
    </source>
</evidence>
<organism evidence="2 3">
    <name type="scientific">Blepharisma stoltei</name>
    <dbReference type="NCBI Taxonomy" id="1481888"/>
    <lineage>
        <taxon>Eukaryota</taxon>
        <taxon>Sar</taxon>
        <taxon>Alveolata</taxon>
        <taxon>Ciliophora</taxon>
        <taxon>Postciliodesmatophora</taxon>
        <taxon>Heterotrichea</taxon>
        <taxon>Heterotrichida</taxon>
        <taxon>Blepharismidae</taxon>
        <taxon>Blepharisma</taxon>
    </lineage>
</organism>
<reference evidence="2" key="1">
    <citation type="submission" date="2021-09" db="EMBL/GenBank/DDBJ databases">
        <authorList>
            <consortium name="AG Swart"/>
            <person name="Singh M."/>
            <person name="Singh A."/>
            <person name="Seah K."/>
            <person name="Emmerich C."/>
        </authorList>
    </citation>
    <scope>NUCLEOTIDE SEQUENCE</scope>
    <source>
        <strain evidence="2">ATCC30299</strain>
    </source>
</reference>
<feature type="region of interest" description="Disordered" evidence="1">
    <location>
        <begin position="108"/>
        <end position="140"/>
    </location>
</feature>
<evidence type="ECO:0000313" key="2">
    <source>
        <dbReference type="EMBL" id="CAG9310337.1"/>
    </source>
</evidence>
<feature type="compositionally biased region" description="Basic and acidic residues" evidence="1">
    <location>
        <begin position="123"/>
        <end position="139"/>
    </location>
</feature>
<dbReference type="EMBL" id="CAJZBQ010000002">
    <property type="protein sequence ID" value="CAG9310337.1"/>
    <property type="molecule type" value="Genomic_DNA"/>
</dbReference>